<protein>
    <submittedName>
        <fullName evidence="2">Uncharacterized protein</fullName>
    </submittedName>
</protein>
<keyword evidence="1" id="KW-0472">Membrane</keyword>
<feature type="transmembrane region" description="Helical" evidence="1">
    <location>
        <begin position="71"/>
        <end position="91"/>
    </location>
</feature>
<evidence type="ECO:0000313" key="3">
    <source>
        <dbReference type="Proteomes" id="UP000238196"/>
    </source>
</evidence>
<feature type="transmembrane region" description="Helical" evidence="1">
    <location>
        <begin position="12"/>
        <end position="30"/>
    </location>
</feature>
<dbReference type="Proteomes" id="UP000238196">
    <property type="component" value="Unassembled WGS sequence"/>
</dbReference>
<keyword evidence="1" id="KW-1133">Transmembrane helix</keyword>
<organism evidence="2 3">
    <name type="scientific">Proteobacteria bacterium 228</name>
    <dbReference type="NCBI Taxonomy" id="2083153"/>
    <lineage>
        <taxon>Bacteria</taxon>
        <taxon>Pseudomonadati</taxon>
        <taxon>Pseudomonadota</taxon>
    </lineage>
</organism>
<reference evidence="2 3" key="1">
    <citation type="submission" date="2018-02" db="EMBL/GenBank/DDBJ databases">
        <title>novel marine gammaproteobacteria from coastal saline agro ecosystem.</title>
        <authorList>
            <person name="Krishnan R."/>
            <person name="Ramesh Kumar N."/>
        </authorList>
    </citation>
    <scope>NUCLEOTIDE SEQUENCE [LARGE SCALE GENOMIC DNA]</scope>
    <source>
        <strain evidence="2 3">228</strain>
    </source>
</reference>
<evidence type="ECO:0000313" key="2">
    <source>
        <dbReference type="EMBL" id="PPC78498.1"/>
    </source>
</evidence>
<keyword evidence="1" id="KW-0812">Transmembrane</keyword>
<proteinExistence type="predicted"/>
<accession>A0A2S5KUT9</accession>
<sequence>MNTTKINLVTNSVLVCVISIFWLGVVWRLLDYSENYIGINFYYVVFLCVFLFFTSWVAFKNDHGAMAKYGLVYAVISMLGLAFLYFGNILLPYEIWLEKGMPERLFF</sequence>
<evidence type="ECO:0000256" key="1">
    <source>
        <dbReference type="SAM" id="Phobius"/>
    </source>
</evidence>
<feature type="transmembrane region" description="Helical" evidence="1">
    <location>
        <begin position="36"/>
        <end position="59"/>
    </location>
</feature>
<name>A0A2S5KUT9_9PROT</name>
<dbReference type="AlphaFoldDB" id="A0A2S5KUT9"/>
<gene>
    <name evidence="2" type="ORF">C4K68_05490</name>
</gene>
<dbReference type="EMBL" id="PRLP01000015">
    <property type="protein sequence ID" value="PPC78498.1"/>
    <property type="molecule type" value="Genomic_DNA"/>
</dbReference>
<comment type="caution">
    <text evidence="2">The sequence shown here is derived from an EMBL/GenBank/DDBJ whole genome shotgun (WGS) entry which is preliminary data.</text>
</comment>